<feature type="region of interest" description="Disordered" evidence="1">
    <location>
        <begin position="708"/>
        <end position="732"/>
    </location>
</feature>
<gene>
    <name evidence="2" type="ORF">CEUSTIGMA_g3584.t1</name>
</gene>
<dbReference type="EMBL" id="BEGY01000015">
    <property type="protein sequence ID" value="GAX76141.1"/>
    <property type="molecule type" value="Genomic_DNA"/>
</dbReference>
<feature type="compositionally biased region" description="Basic and acidic residues" evidence="1">
    <location>
        <begin position="7"/>
        <end position="21"/>
    </location>
</feature>
<reference evidence="2 3" key="1">
    <citation type="submission" date="2017-08" db="EMBL/GenBank/DDBJ databases">
        <title>Acidophilic green algal genome provides insights into adaptation to an acidic environment.</title>
        <authorList>
            <person name="Hirooka S."/>
            <person name="Hirose Y."/>
            <person name="Kanesaki Y."/>
            <person name="Higuchi S."/>
            <person name="Fujiwara T."/>
            <person name="Onuma R."/>
            <person name="Era A."/>
            <person name="Ohbayashi R."/>
            <person name="Uzuka A."/>
            <person name="Nozaki H."/>
            <person name="Yoshikawa H."/>
            <person name="Miyagishima S.Y."/>
        </authorList>
    </citation>
    <scope>NUCLEOTIDE SEQUENCE [LARGE SCALE GENOMIC DNA]</scope>
    <source>
        <strain evidence="2 3">NIES-2499</strain>
    </source>
</reference>
<proteinExistence type="predicted"/>
<keyword evidence="3" id="KW-1185">Reference proteome</keyword>
<evidence type="ECO:0000313" key="3">
    <source>
        <dbReference type="Proteomes" id="UP000232323"/>
    </source>
</evidence>
<evidence type="ECO:0000313" key="2">
    <source>
        <dbReference type="EMBL" id="GAX76141.1"/>
    </source>
</evidence>
<protein>
    <submittedName>
        <fullName evidence="2">Uncharacterized protein</fullName>
    </submittedName>
</protein>
<sequence>MSPKINEYAKEYLTKPSDRSARLASRPHGQSNDQPQGLSAHVSSSFAGITGAPFRRNRDTSVAGDSPSSSSPPSSVNSDGRRYIQTSAHHEPQASNPGAVGSSLASHAVETVTNARTASHHTSGEIPSSAGLMPSTYDSTRLALSFDEVMEKIRAPLMDIFMMHLHEHEVAQEAKLATFEKRLIEKVEVGQERFQGEVLAQKHALSAARAEVSRLGAQVSQLQTSVAELGEITSSGVSTEHLDDVWNEINVIKAELSPSRCAFPEHCHAADQPQGSLSFRNHPPQFELKPTHWIDNPAAAASPPSGHDRCTEYHSAQSHNSSGGELSNSVSLNPNSRRSIFQDVEHVAHEHVPAAPSRSIRNIPRVTEIDHGGPIPFRMGIIYAGATRVPLEVPQLSVPHRPSAAQQPRAQLPPPPQASEGISRSQHSHAVGPPPGPPHGQQGSHRVAPAHSSGHDPQPSASHAPSTSTSILSYDVDQSHKINLTKNALDTKSVPIFFGRKGLIAYHQYAQPLFIMISTQGASEAPVLSRLNGKVGFLSGSMTQSVIGDVDKLSKAISRLLTSERRYRPYPPGPHQFWQAWAYVTHRYLSEPLPEEYHVWSSSLKMGLSNAIDTRVDANESVREFAVCVLHVYDLFDQADPAMFAHELERFPILHVFKAGLPANYLPKVADIMQNLVVRTMDRTKQLSHLISQLQNYHEYVVSEKCGDAHSPATPGNSVDPSSHASSQASPLYGYSRPVRRAAHPAAHITVINEDDSPFFTPDAEPKHAAHVTSYPDSHVDDEQDRVTSLQEDLVHAHSHATFPSTMHPRGNNRAPLPAAAPSQSFSQRPPGATGADGPASSTSSQTYGVPGAGTGPSVMICDICKSKHWTRNCPRFPEAMSVYSKYMKDNSINPDSPVPVTDTLVSHNVYATDKWSGFPTAYPSLESSSRSGSGESVIK</sequence>
<feature type="compositionally biased region" description="Low complexity" evidence="1">
    <location>
        <begin position="66"/>
        <end position="75"/>
    </location>
</feature>
<feature type="compositionally biased region" description="Polar residues" evidence="1">
    <location>
        <begin position="28"/>
        <end position="47"/>
    </location>
</feature>
<feature type="region of interest" description="Disordered" evidence="1">
    <location>
        <begin position="757"/>
        <end position="853"/>
    </location>
</feature>
<feature type="compositionally biased region" description="Low complexity" evidence="1">
    <location>
        <begin position="401"/>
        <end position="410"/>
    </location>
</feature>
<accession>A0A250WZ88</accession>
<feature type="region of interest" description="Disordered" evidence="1">
    <location>
        <begin position="295"/>
        <end position="334"/>
    </location>
</feature>
<evidence type="ECO:0000256" key="1">
    <source>
        <dbReference type="SAM" id="MobiDB-lite"/>
    </source>
</evidence>
<organism evidence="2 3">
    <name type="scientific">Chlamydomonas eustigma</name>
    <dbReference type="NCBI Taxonomy" id="1157962"/>
    <lineage>
        <taxon>Eukaryota</taxon>
        <taxon>Viridiplantae</taxon>
        <taxon>Chlorophyta</taxon>
        <taxon>core chlorophytes</taxon>
        <taxon>Chlorophyceae</taxon>
        <taxon>CS clade</taxon>
        <taxon>Chlamydomonadales</taxon>
        <taxon>Chlamydomonadaceae</taxon>
        <taxon>Chlamydomonas</taxon>
    </lineage>
</organism>
<dbReference type="AlphaFoldDB" id="A0A250WZ88"/>
<feature type="compositionally biased region" description="Polar residues" evidence="1">
    <location>
        <begin position="314"/>
        <end position="334"/>
    </location>
</feature>
<feature type="region of interest" description="Disordered" evidence="1">
    <location>
        <begin position="113"/>
        <end position="132"/>
    </location>
</feature>
<feature type="compositionally biased region" description="Polar residues" evidence="1">
    <location>
        <begin position="714"/>
        <end position="730"/>
    </location>
</feature>
<feature type="region of interest" description="Disordered" evidence="1">
    <location>
        <begin position="1"/>
        <end position="80"/>
    </location>
</feature>
<comment type="caution">
    <text evidence="2">The sequence shown here is derived from an EMBL/GenBank/DDBJ whole genome shotgun (WGS) entry which is preliminary data.</text>
</comment>
<feature type="region of interest" description="Disordered" evidence="1">
    <location>
        <begin position="399"/>
        <end position="469"/>
    </location>
</feature>
<feature type="compositionally biased region" description="Low complexity" evidence="1">
    <location>
        <begin position="459"/>
        <end position="469"/>
    </location>
</feature>
<name>A0A250WZ88_9CHLO</name>
<dbReference type="Proteomes" id="UP000232323">
    <property type="component" value="Unassembled WGS sequence"/>
</dbReference>